<keyword evidence="3 9" id="KW-0963">Cytoplasm</keyword>
<dbReference type="Pfam" id="PF01248">
    <property type="entry name" value="Ribosomal_L7Ae"/>
    <property type="match status" value="1"/>
</dbReference>
<keyword evidence="7 9" id="KW-0689">Ribosomal protein</keyword>
<keyword evidence="4 9" id="KW-0819">tRNA processing</keyword>
<comment type="similarity">
    <text evidence="2 9">Belongs to the eukaryotic ribosomal protein eL8 family.</text>
</comment>
<dbReference type="STRING" id="633148.Tagg_1384"/>
<evidence type="ECO:0000256" key="1">
    <source>
        <dbReference type="ARBA" id="ARBA00004496"/>
    </source>
</evidence>
<dbReference type="PANTHER" id="PTHR23105">
    <property type="entry name" value="RIBOSOMAL PROTEIN L7AE FAMILY MEMBER"/>
    <property type="match status" value="1"/>
</dbReference>
<dbReference type="PROSITE" id="PS01082">
    <property type="entry name" value="RIBOSOMAL_L7AE"/>
    <property type="match status" value="1"/>
</dbReference>
<evidence type="ECO:0000313" key="11">
    <source>
        <dbReference type="EMBL" id="ADG91644.1"/>
    </source>
</evidence>
<keyword evidence="8 9" id="KW-0687">Ribonucleoprotein</keyword>
<dbReference type="PRINTS" id="PR00881">
    <property type="entry name" value="L7ARS6FAMILY"/>
</dbReference>
<dbReference type="InterPro" id="IPR050257">
    <property type="entry name" value="eL8/uL1-like"/>
</dbReference>
<dbReference type="GO" id="GO:0004526">
    <property type="term" value="F:ribonuclease P activity"/>
    <property type="evidence" value="ECO:0007669"/>
    <property type="project" value="UniProtKB-UniRule"/>
</dbReference>
<evidence type="ECO:0000259" key="10">
    <source>
        <dbReference type="Pfam" id="PF01248"/>
    </source>
</evidence>
<dbReference type="RefSeq" id="WP_013130237.1">
    <property type="nucleotide sequence ID" value="NC_014160.1"/>
</dbReference>
<evidence type="ECO:0000313" key="12">
    <source>
        <dbReference type="Proteomes" id="UP000002376"/>
    </source>
</evidence>
<dbReference type="eggNOG" id="arCOG01751">
    <property type="taxonomic scope" value="Archaea"/>
</dbReference>
<evidence type="ECO:0000256" key="6">
    <source>
        <dbReference type="ARBA" id="ARBA00022884"/>
    </source>
</evidence>
<dbReference type="SUPFAM" id="SSF55315">
    <property type="entry name" value="L30e-like"/>
    <property type="match status" value="1"/>
</dbReference>
<evidence type="ECO:0000256" key="5">
    <source>
        <dbReference type="ARBA" id="ARBA00022730"/>
    </source>
</evidence>
<reference key="3">
    <citation type="submission" date="2010-02" db="EMBL/GenBank/DDBJ databases">
        <title>Complete genome sequence of Thermosphaera aggregans type strain (M11TL).</title>
        <authorList>
            <consortium name="US DOE Joint Genome Institute (JGI-PGF)"/>
            <person name="Spring S."/>
            <person name="Lapidus A."/>
            <person name="Munk C."/>
            <person name="Schroeder M."/>
            <person name="Glavina Del Rio T."/>
            <person name="Tice H."/>
            <person name="Copeland A."/>
            <person name="Cheng J.-F."/>
            <person name="Lucas S."/>
            <person name="Chen F."/>
            <person name="Nolan M."/>
            <person name="Bruce D."/>
            <person name="Goodwin L."/>
            <person name="Pitluck S."/>
            <person name="Ivanova N."/>
            <person name="Mavromatis K."/>
            <person name="Ovchinnikova G."/>
            <person name="Pati A."/>
            <person name="Chen A."/>
            <person name="Palaniappan K."/>
            <person name="Land M."/>
            <person name="Hauser L."/>
            <person name="Chang Y.-J."/>
            <person name="Jeffries C.C."/>
            <person name="Brettin T."/>
            <person name="Detter J.C."/>
            <person name="Tapia R."/>
            <person name="Han C."/>
            <person name="Chain P."/>
            <person name="Heimerl T."/>
            <person name="Weik F."/>
            <person name="Goker M."/>
            <person name="Rachel R."/>
            <person name="Bristow J."/>
            <person name="Eisen J.A."/>
            <person name="Markowitz V."/>
            <person name="Hugenholtz P."/>
            <person name="Kyrpides N.C."/>
            <person name="Klenk H.-P."/>
        </authorList>
    </citation>
    <scope>NUCLEOTIDE SEQUENCE</scope>
    <source>
        <strain>DSM 11486</strain>
    </source>
</reference>
<dbReference type="KEGG" id="tag:Tagg_1384"/>
<dbReference type="InterPro" id="IPR029064">
    <property type="entry name" value="Ribosomal_eL30-like_sf"/>
</dbReference>
<keyword evidence="5 9" id="KW-0699">rRNA-binding</keyword>
<dbReference type="EMBL" id="CP001939">
    <property type="protein sequence ID" value="ADG91644.1"/>
    <property type="molecule type" value="Genomic_DNA"/>
</dbReference>
<dbReference type="InterPro" id="IPR004038">
    <property type="entry name" value="Ribosomal_eL8/eL30/eS12/Gad45"/>
</dbReference>
<comment type="subunit">
    <text evidence="9">Part of the 50S ribosomal subunit. Probably part of the RNase P complex.</text>
</comment>
<dbReference type="GO" id="GO:0006412">
    <property type="term" value="P:translation"/>
    <property type="evidence" value="ECO:0007669"/>
    <property type="project" value="UniProtKB-UniRule"/>
</dbReference>
<dbReference type="FunFam" id="3.30.1330.30:FF:000020">
    <property type="entry name" value="50S ribosomal protein L7Ae"/>
    <property type="match status" value="1"/>
</dbReference>
<reference evidence="11 12" key="1">
    <citation type="journal article" date="2010" name="Stand. Genomic Sci.">
        <title>Complete genome sequence of Thermosphaera aggregans type strain (M11TL).</title>
        <authorList>
            <person name="Spring S."/>
            <person name="Rachel R."/>
            <person name="Lapidus A."/>
            <person name="Davenport K."/>
            <person name="Tice H."/>
            <person name="Copeland A."/>
            <person name="Cheng J.F."/>
            <person name="Lucas S."/>
            <person name="Chen F."/>
            <person name="Nolan M."/>
            <person name="Bruce D."/>
            <person name="Goodwin L."/>
            <person name="Pitluck S."/>
            <person name="Ivanova N."/>
            <person name="Mavromatis K."/>
            <person name="Ovchinnikova G."/>
            <person name="Pati A."/>
            <person name="Chen A."/>
            <person name="Palaniappan K."/>
            <person name="Land M."/>
            <person name="Hauser L."/>
            <person name="Chang Y.J."/>
            <person name="Jeffries C.C."/>
            <person name="Brettin T."/>
            <person name="Detter J.C."/>
            <person name="Tapia R."/>
            <person name="Han C."/>
            <person name="Heimerl T."/>
            <person name="Weikl F."/>
            <person name="Brambilla E."/>
            <person name="Goker M."/>
            <person name="Bristow J."/>
            <person name="Eisen J.A."/>
            <person name="Markowitz V."/>
            <person name="Hugenholtz P."/>
            <person name="Kyrpides N.C."/>
            <person name="Klenk H.P."/>
        </authorList>
    </citation>
    <scope>NUCLEOTIDE SEQUENCE [LARGE SCALE GENOMIC DNA]</scope>
    <source>
        <strain evidence="12">DSM 11486 / M11TL</strain>
    </source>
</reference>
<evidence type="ECO:0000256" key="8">
    <source>
        <dbReference type="ARBA" id="ARBA00023274"/>
    </source>
</evidence>
<comment type="subcellular location">
    <subcellularLocation>
        <location evidence="1 9">Cytoplasm</location>
    </subcellularLocation>
</comment>
<dbReference type="GO" id="GO:0019843">
    <property type="term" value="F:rRNA binding"/>
    <property type="evidence" value="ECO:0007669"/>
    <property type="project" value="UniProtKB-KW"/>
</dbReference>
<dbReference type="PRINTS" id="PR00884">
    <property type="entry name" value="RIBOSOMALHS6"/>
</dbReference>
<name>D5U3E4_THEAM</name>
<dbReference type="GO" id="GO:0005840">
    <property type="term" value="C:ribosome"/>
    <property type="evidence" value="ECO:0007669"/>
    <property type="project" value="UniProtKB-KW"/>
</dbReference>
<dbReference type="GO" id="GO:0042254">
    <property type="term" value="P:ribosome biogenesis"/>
    <property type="evidence" value="ECO:0007669"/>
    <property type="project" value="InterPro"/>
</dbReference>
<dbReference type="HOGENOM" id="CLU_084513_4_0_2"/>
<dbReference type="NCBIfam" id="TIGR03677">
    <property type="entry name" value="eL8_ribo"/>
    <property type="match status" value="1"/>
</dbReference>
<dbReference type="InterPro" id="IPR022481">
    <property type="entry name" value="Ribosomal_eL8_arc"/>
</dbReference>
<gene>
    <name evidence="9" type="primary">rpl7ae</name>
    <name evidence="11" type="ordered locus">Tagg_1384</name>
</gene>
<keyword evidence="12" id="KW-1185">Reference proteome</keyword>
<comment type="function">
    <text evidence="9">Multifunctional RNA-binding protein that recognizes the K-turn motif in ribosomal RNA, the RNA component of RNase P, box H/ACA, box C/D and box C'/D' sRNAs.</text>
</comment>
<evidence type="ECO:0000256" key="4">
    <source>
        <dbReference type="ARBA" id="ARBA00022694"/>
    </source>
</evidence>
<evidence type="ECO:0000256" key="7">
    <source>
        <dbReference type="ARBA" id="ARBA00022980"/>
    </source>
</evidence>
<dbReference type="GO" id="GO:1990904">
    <property type="term" value="C:ribonucleoprotein complex"/>
    <property type="evidence" value="ECO:0007669"/>
    <property type="project" value="UniProtKB-KW"/>
</dbReference>
<dbReference type="InterPro" id="IPR018492">
    <property type="entry name" value="Ribosomal_eL8/Nhp2"/>
</dbReference>
<dbReference type="Proteomes" id="UP000002376">
    <property type="component" value="Chromosome"/>
</dbReference>
<protein>
    <recommendedName>
        <fullName evidence="9">Large ribosomal subunit protein eL8</fullName>
    </recommendedName>
</protein>
<reference evidence="12" key="2">
    <citation type="journal article" date="2010" name="Stand. Genomic Sci.">
        <title>Complete genome sequence of Thermosphaera aggregans type strain (M11TLT).</title>
        <authorList>
            <person name="Spring S."/>
            <person name="Rachel R."/>
            <person name="Lapidus A."/>
            <person name="Davenport K."/>
            <person name="Tice H."/>
            <person name="Copeland A."/>
            <person name="Cheng J.-F."/>
            <person name="Lucas S."/>
            <person name="Chen F."/>
            <person name="Nolan M."/>
            <person name="Bruce D."/>
            <person name="Goodwin L."/>
            <person name="Pitluck S."/>
            <person name="Ivanova N."/>
            <person name="Mavromatis K."/>
            <person name="Ovchinnikova G."/>
            <person name="Pati A."/>
            <person name="Chen A."/>
            <person name="Palaniappan K."/>
            <person name="Land M."/>
            <person name="Hauser L."/>
            <person name="Chang Y.-J."/>
            <person name="Jeffries C.C."/>
            <person name="Brettin T."/>
            <person name="Detter J.C."/>
            <person name="Tapia R."/>
            <person name="Han C."/>
            <person name="Heimerl T."/>
            <person name="Weikl F."/>
            <person name="Brambilla E."/>
            <person name="Goker M."/>
            <person name="Bristow J."/>
            <person name="Eisen J.A."/>
            <person name="Markowitz V."/>
            <person name="Hugenholtz P."/>
            <person name="Kyrpides N.C."/>
            <person name="Klenk H.-P."/>
        </authorList>
    </citation>
    <scope>NUCLEOTIDE SEQUENCE [LARGE SCALE GENOMIC DNA]</scope>
    <source>
        <strain evidence="12">DSM 11486 / M11TL</strain>
    </source>
</reference>
<sequence>MPKPFYVKFEVPPELAEKVYEAVKKVRETGGKIKKGTNETTKAVERGQARLVVIAEDVDPPEIVAHLPLLCDEKKIPYVYVPSKQKLGEAAGIEVAASSAAIVDAGEVKSMVEEIVKAVQELRAKSG</sequence>
<proteinExistence type="inferred from homology"/>
<feature type="domain" description="Ribosomal protein eL8/eL30/eS12/Gadd45" evidence="10">
    <location>
        <begin position="18"/>
        <end position="111"/>
    </location>
</feature>
<keyword evidence="6 9" id="KW-0694">RNA-binding</keyword>
<dbReference type="HAMAP" id="MF_00326">
    <property type="entry name" value="Ribosomal_eL8"/>
    <property type="match status" value="1"/>
</dbReference>
<dbReference type="GeneID" id="9166433"/>
<dbReference type="GO" id="GO:0003735">
    <property type="term" value="F:structural constituent of ribosome"/>
    <property type="evidence" value="ECO:0007669"/>
    <property type="project" value="InterPro"/>
</dbReference>
<dbReference type="InterPro" id="IPR004037">
    <property type="entry name" value="Ribosomal_eL8-like_CS"/>
</dbReference>
<evidence type="ECO:0000256" key="3">
    <source>
        <dbReference type="ARBA" id="ARBA00022490"/>
    </source>
</evidence>
<dbReference type="GO" id="GO:0005737">
    <property type="term" value="C:cytoplasm"/>
    <property type="evidence" value="ECO:0007669"/>
    <property type="project" value="UniProtKB-SubCell"/>
</dbReference>
<dbReference type="GO" id="GO:0001682">
    <property type="term" value="P:tRNA 5'-leader removal"/>
    <property type="evidence" value="ECO:0007669"/>
    <property type="project" value="UniProtKB-UniRule"/>
</dbReference>
<dbReference type="Gene3D" id="3.30.1330.30">
    <property type="match status" value="1"/>
</dbReference>
<evidence type="ECO:0000256" key="2">
    <source>
        <dbReference type="ARBA" id="ARBA00007337"/>
    </source>
</evidence>
<dbReference type="AlphaFoldDB" id="D5U3E4"/>
<dbReference type="OrthoDB" id="25810at2157"/>
<accession>D5U3E4</accession>
<evidence type="ECO:0000256" key="9">
    <source>
        <dbReference type="HAMAP-Rule" id="MF_00326"/>
    </source>
</evidence>
<organism evidence="11 12">
    <name type="scientific">Thermosphaera aggregans (strain DSM 11486 / M11TL)</name>
    <dbReference type="NCBI Taxonomy" id="633148"/>
    <lineage>
        <taxon>Archaea</taxon>
        <taxon>Thermoproteota</taxon>
        <taxon>Thermoprotei</taxon>
        <taxon>Desulfurococcales</taxon>
        <taxon>Desulfurococcaceae</taxon>
        <taxon>Thermosphaera</taxon>
    </lineage>
</organism>